<dbReference type="RefSeq" id="WP_119484648.1">
    <property type="nucleotide sequence ID" value="NZ_QYJN01000002.1"/>
</dbReference>
<dbReference type="InterPro" id="IPR014820">
    <property type="entry name" value="PriCT_1"/>
</dbReference>
<evidence type="ECO:0000313" key="3">
    <source>
        <dbReference type="Proteomes" id="UP000265541"/>
    </source>
</evidence>
<dbReference type="EMBL" id="QYJN01000002">
    <property type="protein sequence ID" value="RIP35872.1"/>
    <property type="molecule type" value="Genomic_DNA"/>
</dbReference>
<sequence length="282" mass="32657">MGFKTITLENDVDIRFQIYKTVKANSYMREEKSTWNKFINAMQTPKVNPTNKYGRYLALFGRMGDNQRKDANVIDRYVLAIDIDDLTGVDDFIGRIKERANKYAYLIHSTYSSKPDKQRFRVLIPLDEPIDAKYYGYAVRIIVESFEVMCDEASYRVSQPVALPTVQSNESQYIFDYNDATILPKSELIRKIEQRKEKCKPISKSFSSKRDSEYWRNIAHGVATGSRNNALTSILGHLFNKGVNDHLIYGLAYNYGKMCEPPISDKEINATFQSIFNKHYKL</sequence>
<accession>A0A3A0W5L9</accession>
<name>A0A3A0W5L9_STAGA</name>
<dbReference type="Proteomes" id="UP000265541">
    <property type="component" value="Unassembled WGS sequence"/>
</dbReference>
<proteinExistence type="predicted"/>
<feature type="domain" description="Primase C-terminal 1" evidence="1">
    <location>
        <begin position="217"/>
        <end position="281"/>
    </location>
</feature>
<dbReference type="Pfam" id="PF08708">
    <property type="entry name" value="PriCT_1"/>
    <property type="match status" value="1"/>
</dbReference>
<protein>
    <recommendedName>
        <fullName evidence="1">Primase C-terminal 1 domain-containing protein</fullName>
    </recommendedName>
</protein>
<comment type="caution">
    <text evidence="2">The sequence shown here is derived from an EMBL/GenBank/DDBJ whole genome shotgun (WGS) entry which is preliminary data.</text>
</comment>
<dbReference type="AlphaFoldDB" id="A0A3A0W5L9"/>
<reference evidence="2 3" key="1">
    <citation type="journal article" date="2016" name="Front. Microbiol.">
        <title>Comprehensive Phylogenetic Analysis of Bovine Non-aureus Staphylococci Species Based on Whole-Genome Sequencing.</title>
        <authorList>
            <person name="Naushad S."/>
            <person name="Barkema H.W."/>
            <person name="Luby C."/>
            <person name="Condas L.A."/>
            <person name="Nobrega D.B."/>
            <person name="Carson D.A."/>
            <person name="De Buck J."/>
        </authorList>
    </citation>
    <scope>NUCLEOTIDE SEQUENCE [LARGE SCALE GENOMIC DNA]</scope>
    <source>
        <strain evidence="2 3">SNUC 4781</strain>
    </source>
</reference>
<evidence type="ECO:0000313" key="2">
    <source>
        <dbReference type="EMBL" id="RIP35872.1"/>
    </source>
</evidence>
<dbReference type="OrthoDB" id="9763644at2"/>
<gene>
    <name evidence="2" type="ORF">BUZ14_04260</name>
</gene>
<organism evidence="2 3">
    <name type="scientific">Staphylococcus gallinarum</name>
    <dbReference type="NCBI Taxonomy" id="1293"/>
    <lineage>
        <taxon>Bacteria</taxon>
        <taxon>Bacillati</taxon>
        <taxon>Bacillota</taxon>
        <taxon>Bacilli</taxon>
        <taxon>Bacillales</taxon>
        <taxon>Staphylococcaceae</taxon>
        <taxon>Staphylococcus</taxon>
    </lineage>
</organism>
<evidence type="ECO:0000259" key="1">
    <source>
        <dbReference type="SMART" id="SM00942"/>
    </source>
</evidence>
<dbReference type="SMART" id="SM00942">
    <property type="entry name" value="PriCT_1"/>
    <property type="match status" value="1"/>
</dbReference>